<evidence type="ECO:0000313" key="3">
    <source>
        <dbReference type="EMBL" id="GJG59769.1"/>
    </source>
</evidence>
<keyword evidence="2" id="KW-0812">Transmembrane</keyword>
<evidence type="ECO:0000256" key="1">
    <source>
        <dbReference type="SAM" id="Coils"/>
    </source>
</evidence>
<proteinExistence type="predicted"/>
<dbReference type="AlphaFoldDB" id="A0A9R1CC04"/>
<dbReference type="GO" id="GO:0006355">
    <property type="term" value="P:regulation of DNA-templated transcription"/>
    <property type="evidence" value="ECO:0007669"/>
    <property type="project" value="InterPro"/>
</dbReference>
<reference evidence="3" key="1">
    <citation type="journal article" date="2022" name="Int. J. Syst. Evol. Microbiol.">
        <title>Prevotella lacticifex sp. nov., isolated from the rumen of cows.</title>
        <authorList>
            <person name="Shinkai T."/>
            <person name="Ikeyama N."/>
            <person name="Kumagai M."/>
            <person name="Ohmori H."/>
            <person name="Sakamoto M."/>
            <person name="Ohkuma M."/>
            <person name="Mitsumori M."/>
        </authorList>
    </citation>
    <scope>NUCLEOTIDE SEQUENCE</scope>
    <source>
        <strain evidence="3">R5076</strain>
    </source>
</reference>
<keyword evidence="2" id="KW-0472">Membrane</keyword>
<dbReference type="InterPro" id="IPR016032">
    <property type="entry name" value="Sig_transdc_resp-reg_C-effctor"/>
</dbReference>
<organism evidence="3 4">
    <name type="scientific">Prevotella lacticifex</name>
    <dbReference type="NCBI Taxonomy" id="2854755"/>
    <lineage>
        <taxon>Bacteria</taxon>
        <taxon>Pseudomonadati</taxon>
        <taxon>Bacteroidota</taxon>
        <taxon>Bacteroidia</taxon>
        <taxon>Bacteroidales</taxon>
        <taxon>Prevotellaceae</taxon>
        <taxon>Prevotella</taxon>
    </lineage>
</organism>
<keyword evidence="1" id="KW-0175">Coiled coil</keyword>
<evidence type="ECO:0000313" key="4">
    <source>
        <dbReference type="Proteomes" id="UP000825483"/>
    </source>
</evidence>
<keyword evidence="2" id="KW-1133">Transmembrane helix</keyword>
<dbReference type="InterPro" id="IPR011990">
    <property type="entry name" value="TPR-like_helical_dom_sf"/>
</dbReference>
<feature type="coiled-coil region" evidence="1">
    <location>
        <begin position="22"/>
        <end position="49"/>
    </location>
</feature>
<comment type="caution">
    <text evidence="3">The sequence shown here is derived from an EMBL/GenBank/DDBJ whole genome shotgun (WGS) entry which is preliminary data.</text>
</comment>
<gene>
    <name evidence="3" type="ORF">PRLR5076_26200</name>
</gene>
<evidence type="ECO:0000256" key="2">
    <source>
        <dbReference type="SAM" id="Phobius"/>
    </source>
</evidence>
<protein>
    <recommendedName>
        <fullName evidence="5">HTH luxR-type domain-containing protein</fullName>
    </recommendedName>
</protein>
<dbReference type="GO" id="GO:0003677">
    <property type="term" value="F:DNA binding"/>
    <property type="evidence" value="ECO:0007669"/>
    <property type="project" value="InterPro"/>
</dbReference>
<dbReference type="SUPFAM" id="SSF48452">
    <property type="entry name" value="TPR-like"/>
    <property type="match status" value="1"/>
</dbReference>
<feature type="transmembrane region" description="Helical" evidence="2">
    <location>
        <begin position="366"/>
        <end position="388"/>
    </location>
</feature>
<dbReference type="EMBL" id="BPUB01000002">
    <property type="protein sequence ID" value="GJG59769.1"/>
    <property type="molecule type" value="Genomic_DNA"/>
</dbReference>
<dbReference type="SUPFAM" id="SSF46894">
    <property type="entry name" value="C-terminal effector domain of the bipartite response regulators"/>
    <property type="match status" value="1"/>
</dbReference>
<dbReference type="Proteomes" id="UP000825483">
    <property type="component" value="Unassembled WGS sequence"/>
</dbReference>
<dbReference type="InterPro" id="IPR036388">
    <property type="entry name" value="WH-like_DNA-bd_sf"/>
</dbReference>
<evidence type="ECO:0008006" key="5">
    <source>
        <dbReference type="Google" id="ProtNLM"/>
    </source>
</evidence>
<dbReference type="Gene3D" id="1.25.40.10">
    <property type="entry name" value="Tetratricopeptide repeat domain"/>
    <property type="match status" value="2"/>
</dbReference>
<dbReference type="Gene3D" id="1.10.10.10">
    <property type="entry name" value="Winged helix-like DNA-binding domain superfamily/Winged helix DNA-binding domain"/>
    <property type="match status" value="1"/>
</dbReference>
<sequence length="566" mass="66180">MLFVVTLSRAGNYYFSPLSKPFDNIAERLNTLDRENRRSEAQVKDLSQLKKLAGNNTQLQARALFWDVRMSQLDRSPAECIKQLLRAEKLCRPEYDYDLAVIYYQLAGNYERLGQYLLCYNYCNKALNVLKRYDDNFFLGNTYLLLVQLFYDIDDIVQARDQLGLAEQHYRKAHFSLNRIYFFRALLTDDLHQKTAWIKKSILYGGNDWALTLQDYTNLSELLVKTGDVKGAMRACDAGAELISKHLQDNVYFTTLLYIARAKVSYAQGDYIRTISTIDSLKPYAKMLDGETFMLDAYYLMWKCYDKLGKQPQAYLALKQYQQQYERNTAIAKAHDIPKTQAREEIMRQNDKLKLVEKDAQIKTNYLYLALLAIALVLIIGLALTIYYRQRFKIRKIENEQLRENLKQEALIYAVNRKNFEDDIRQKESEISSNTLLLANKNEVLKQISSITQQFSNDGLIPRSYVQQVNHVIGQSLRNDDEWQRFKTHFNAVHPNFFLKLKETCPELTENDLRLCAYICIGVRPKQIAEMLSVTPDSVNSNRYRLRKKFGLNRNDSLDDFIRRLG</sequence>
<keyword evidence="4" id="KW-1185">Reference proteome</keyword>
<accession>A0A9R1CC04</accession>
<name>A0A9R1CC04_9BACT</name>